<protein>
    <submittedName>
        <fullName evidence="1">Uncharacterized protein</fullName>
    </submittedName>
</protein>
<accession>A0ACC1JQT3</accession>
<organism evidence="1 2">
    <name type="scientific">Coemansia nantahalensis</name>
    <dbReference type="NCBI Taxonomy" id="2789366"/>
    <lineage>
        <taxon>Eukaryota</taxon>
        <taxon>Fungi</taxon>
        <taxon>Fungi incertae sedis</taxon>
        <taxon>Zoopagomycota</taxon>
        <taxon>Kickxellomycotina</taxon>
        <taxon>Kickxellomycetes</taxon>
        <taxon>Kickxellales</taxon>
        <taxon>Kickxellaceae</taxon>
        <taxon>Coemansia</taxon>
    </lineage>
</organism>
<name>A0ACC1JQT3_9FUNG</name>
<reference evidence="1" key="1">
    <citation type="submission" date="2022-07" db="EMBL/GenBank/DDBJ databases">
        <title>Phylogenomic reconstructions and comparative analyses of Kickxellomycotina fungi.</title>
        <authorList>
            <person name="Reynolds N.K."/>
            <person name="Stajich J.E."/>
            <person name="Barry K."/>
            <person name="Grigoriev I.V."/>
            <person name="Crous P."/>
            <person name="Smith M.E."/>
        </authorList>
    </citation>
    <scope>NUCLEOTIDE SEQUENCE</scope>
    <source>
        <strain evidence="1">CBS 109366</strain>
    </source>
</reference>
<gene>
    <name evidence="1" type="ORF">IWQ57_004779</name>
</gene>
<dbReference type="Proteomes" id="UP001140234">
    <property type="component" value="Unassembled WGS sequence"/>
</dbReference>
<keyword evidence="2" id="KW-1185">Reference proteome</keyword>
<sequence length="128" mass="13779">TAHILTRATARSLVILDEIGRGTATADGVAIAYATLKYLHDTVRCKAVFATHYHELVPHVVPDLPALRTLHTAVHEDGRGGFAFLHKVRPGVYSKSHALYVAQIAGVPRPVLAMARDFAAAGLVRPSH</sequence>
<evidence type="ECO:0000313" key="1">
    <source>
        <dbReference type="EMBL" id="KAJ2765432.1"/>
    </source>
</evidence>
<feature type="non-terminal residue" evidence="1">
    <location>
        <position position="1"/>
    </location>
</feature>
<dbReference type="EMBL" id="JANBUJ010002007">
    <property type="protein sequence ID" value="KAJ2765432.1"/>
    <property type="molecule type" value="Genomic_DNA"/>
</dbReference>
<evidence type="ECO:0000313" key="2">
    <source>
        <dbReference type="Proteomes" id="UP001140234"/>
    </source>
</evidence>
<comment type="caution">
    <text evidence="1">The sequence shown here is derived from an EMBL/GenBank/DDBJ whole genome shotgun (WGS) entry which is preliminary data.</text>
</comment>
<proteinExistence type="predicted"/>